<organism evidence="1 2">
    <name type="scientific">Parasedimentitalea marina</name>
    <dbReference type="NCBI Taxonomy" id="2483033"/>
    <lineage>
        <taxon>Bacteria</taxon>
        <taxon>Pseudomonadati</taxon>
        <taxon>Pseudomonadota</taxon>
        <taxon>Alphaproteobacteria</taxon>
        <taxon>Rhodobacterales</taxon>
        <taxon>Paracoccaceae</taxon>
        <taxon>Parasedimentitalea</taxon>
    </lineage>
</organism>
<dbReference type="AlphaFoldDB" id="A0A3T0N2Q9"/>
<gene>
    <name evidence="1" type="ORF">EBB79_10580</name>
</gene>
<dbReference type="OrthoDB" id="7865583at2"/>
<keyword evidence="2" id="KW-1185">Reference proteome</keyword>
<evidence type="ECO:0000313" key="2">
    <source>
        <dbReference type="Proteomes" id="UP000283063"/>
    </source>
</evidence>
<sequence length="74" mass="8950">MPDGTQFWDRLWDCVEVVGEKFNVECSDRLSWDPAHVQLANWREFREVVGLKEPNQMQLDWYFQITLPAVWKQH</sequence>
<accession>A0A3T0N2Q9</accession>
<name>A0A3T0N2Q9_9RHOB</name>
<proteinExistence type="predicted"/>
<dbReference type="KEGG" id="sedi:EBB79_10580"/>
<evidence type="ECO:0000313" key="1">
    <source>
        <dbReference type="EMBL" id="AZV78279.1"/>
    </source>
</evidence>
<dbReference type="Proteomes" id="UP000283063">
    <property type="component" value="Chromosome"/>
</dbReference>
<dbReference type="RefSeq" id="WP_127748837.1">
    <property type="nucleotide sequence ID" value="NZ_CP033219.1"/>
</dbReference>
<dbReference type="EMBL" id="CP033219">
    <property type="protein sequence ID" value="AZV78279.1"/>
    <property type="molecule type" value="Genomic_DNA"/>
</dbReference>
<protein>
    <submittedName>
        <fullName evidence="1">Uncharacterized protein</fullName>
    </submittedName>
</protein>
<reference evidence="1 2" key="1">
    <citation type="submission" date="2018-10" db="EMBL/GenBank/DDBJ databases">
        <title>Parasedimentitalea marina sp. nov., a psychrophilic bacterium isolated from deep seawater of the New Britain Trench.</title>
        <authorList>
            <person name="Cao J."/>
        </authorList>
    </citation>
    <scope>NUCLEOTIDE SEQUENCE [LARGE SCALE GENOMIC DNA]</scope>
    <source>
        <strain evidence="1 2">W43</strain>
    </source>
</reference>